<dbReference type="GO" id="GO:0008171">
    <property type="term" value="F:O-methyltransferase activity"/>
    <property type="evidence" value="ECO:0007669"/>
    <property type="project" value="InterPro"/>
</dbReference>
<dbReference type="InterPro" id="IPR036388">
    <property type="entry name" value="WH-like_DNA-bd_sf"/>
</dbReference>
<dbReference type="InterPro" id="IPR036390">
    <property type="entry name" value="WH_DNA-bd_sf"/>
</dbReference>
<evidence type="ECO:0000259" key="5">
    <source>
        <dbReference type="Pfam" id="PF00891"/>
    </source>
</evidence>
<dbReference type="InterPro" id="IPR029063">
    <property type="entry name" value="SAM-dependent_MTases_sf"/>
</dbReference>
<dbReference type="Proteomes" id="UP000663877">
    <property type="component" value="Unassembled WGS sequence"/>
</dbReference>
<accession>A0A813VRD0</accession>
<evidence type="ECO:0000256" key="1">
    <source>
        <dbReference type="ARBA" id="ARBA00022603"/>
    </source>
</evidence>
<feature type="active site" description="Proton acceptor" evidence="4">
    <location>
        <position position="265"/>
    </location>
</feature>
<dbReference type="InterPro" id="IPR016461">
    <property type="entry name" value="COMT-like"/>
</dbReference>
<keyword evidence="1" id="KW-0489">Methyltransferase</keyword>
<dbReference type="EMBL" id="CAJNOI010000160">
    <property type="protein sequence ID" value="CAF1142631.1"/>
    <property type="molecule type" value="Genomic_DNA"/>
</dbReference>
<dbReference type="Gene3D" id="1.10.10.10">
    <property type="entry name" value="Winged helix-like DNA-binding domain superfamily/Winged helix DNA-binding domain"/>
    <property type="match status" value="1"/>
</dbReference>
<dbReference type="GO" id="GO:0032259">
    <property type="term" value="P:methylation"/>
    <property type="evidence" value="ECO:0007669"/>
    <property type="project" value="UniProtKB-KW"/>
</dbReference>
<comment type="caution">
    <text evidence="6">The sequence shown here is derived from an EMBL/GenBank/DDBJ whole genome shotgun (WGS) entry which is preliminary data.</text>
</comment>
<feature type="domain" description="O-methyltransferase C-terminal" evidence="5">
    <location>
        <begin position="150"/>
        <end position="342"/>
    </location>
</feature>
<dbReference type="PIRSF" id="PIRSF005739">
    <property type="entry name" value="O-mtase"/>
    <property type="match status" value="1"/>
</dbReference>
<keyword evidence="2" id="KW-0808">Transferase</keyword>
<name>A0A813VRD0_9BILA</name>
<evidence type="ECO:0000313" key="8">
    <source>
        <dbReference type="Proteomes" id="UP000663832"/>
    </source>
</evidence>
<dbReference type="Gene3D" id="3.40.50.150">
    <property type="entry name" value="Vaccinia Virus protein VP39"/>
    <property type="match status" value="1"/>
</dbReference>
<protein>
    <recommendedName>
        <fullName evidence="5">O-methyltransferase C-terminal domain-containing protein</fullName>
    </recommendedName>
</protein>
<dbReference type="Proteomes" id="UP000663832">
    <property type="component" value="Unassembled WGS sequence"/>
</dbReference>
<dbReference type="EMBL" id="CAJNOM010000027">
    <property type="protein sequence ID" value="CAF0843957.1"/>
    <property type="molecule type" value="Genomic_DNA"/>
</dbReference>
<evidence type="ECO:0000313" key="6">
    <source>
        <dbReference type="EMBL" id="CAF0843957.1"/>
    </source>
</evidence>
<dbReference type="PROSITE" id="PS51683">
    <property type="entry name" value="SAM_OMT_II"/>
    <property type="match status" value="1"/>
</dbReference>
<dbReference type="SUPFAM" id="SSF53335">
    <property type="entry name" value="S-adenosyl-L-methionine-dependent methyltransferases"/>
    <property type="match status" value="1"/>
</dbReference>
<dbReference type="PANTHER" id="PTHR11746">
    <property type="entry name" value="O-METHYLTRANSFERASE"/>
    <property type="match status" value="1"/>
</dbReference>
<keyword evidence="8" id="KW-1185">Reference proteome</keyword>
<evidence type="ECO:0000313" key="7">
    <source>
        <dbReference type="EMBL" id="CAF1142631.1"/>
    </source>
</evidence>
<gene>
    <name evidence="7" type="ORF">BJG266_LOCUS23635</name>
    <name evidence="6" type="ORF">QVE165_LOCUS6464</name>
</gene>
<reference evidence="6" key="1">
    <citation type="submission" date="2021-02" db="EMBL/GenBank/DDBJ databases">
        <authorList>
            <person name="Nowell W R."/>
        </authorList>
    </citation>
    <scope>NUCLEOTIDE SEQUENCE</scope>
</reference>
<dbReference type="AlphaFoldDB" id="A0A813VRD0"/>
<organism evidence="6 8">
    <name type="scientific">Adineta steineri</name>
    <dbReference type="NCBI Taxonomy" id="433720"/>
    <lineage>
        <taxon>Eukaryota</taxon>
        <taxon>Metazoa</taxon>
        <taxon>Spiralia</taxon>
        <taxon>Gnathifera</taxon>
        <taxon>Rotifera</taxon>
        <taxon>Eurotatoria</taxon>
        <taxon>Bdelloidea</taxon>
        <taxon>Adinetida</taxon>
        <taxon>Adinetidae</taxon>
        <taxon>Adineta</taxon>
    </lineage>
</organism>
<keyword evidence="3" id="KW-0949">S-adenosyl-L-methionine</keyword>
<proteinExistence type="predicted"/>
<sequence length="363" mass="41432">MAFAPISPLTIDGLPKFLSMTYHHFINWAIYTFVELGLADRLIHAQLDTGLTIEEIVNNDKQKWNNDLLKRILNVCVYGGIVKLINDDKHFILTESGQMMTSDHPSHVRDLIRFMFGSVLTNASLQFHKIVYNQTDDKVDSFDMFTLLNKCNDKEFLSIYNGAMTTMSIEAGIKLVDGIDFSRFKTIVDLGGNRGTFLAQILKKYSNIQYGIVFDLSPIINEVNNGEEFISREVSNDKWGFISGDMLDFATIPLADAYILKHILHGFNDNKCLKVLSSIRQANENKKNSLITIFIVEHIIFPEGATSNWQTYGLDMAMAILTDNARERTQYEYEDLLNKTGWKFIKLYPIQAPNSVIEAQFYC</sequence>
<dbReference type="SUPFAM" id="SSF46785">
    <property type="entry name" value="Winged helix' DNA-binding domain"/>
    <property type="match status" value="1"/>
</dbReference>
<evidence type="ECO:0000256" key="2">
    <source>
        <dbReference type="ARBA" id="ARBA00022679"/>
    </source>
</evidence>
<dbReference type="InterPro" id="IPR001077">
    <property type="entry name" value="COMT_C"/>
</dbReference>
<dbReference type="Pfam" id="PF00891">
    <property type="entry name" value="Methyltransf_2"/>
    <property type="match status" value="1"/>
</dbReference>
<evidence type="ECO:0000256" key="4">
    <source>
        <dbReference type="PIRSR" id="PIRSR005739-1"/>
    </source>
</evidence>
<evidence type="ECO:0000256" key="3">
    <source>
        <dbReference type="ARBA" id="ARBA00022691"/>
    </source>
</evidence>
<dbReference type="OrthoDB" id="1606438at2759"/>